<dbReference type="AlphaFoldDB" id="X1EMN5"/>
<feature type="non-terminal residue" evidence="2">
    <location>
        <position position="44"/>
    </location>
</feature>
<protein>
    <recommendedName>
        <fullName evidence="1">Mur ligase N-terminal catalytic domain-containing protein</fullName>
    </recommendedName>
</protein>
<evidence type="ECO:0000259" key="1">
    <source>
        <dbReference type="Pfam" id="PF01225"/>
    </source>
</evidence>
<gene>
    <name evidence="2" type="ORF">S03H2_20131</name>
</gene>
<dbReference type="Pfam" id="PF01225">
    <property type="entry name" value="Mur_ligase"/>
    <property type="match status" value="1"/>
</dbReference>
<dbReference type="InterPro" id="IPR000713">
    <property type="entry name" value="Mur_ligase_N"/>
</dbReference>
<organism evidence="2">
    <name type="scientific">marine sediment metagenome</name>
    <dbReference type="NCBI Taxonomy" id="412755"/>
    <lineage>
        <taxon>unclassified sequences</taxon>
        <taxon>metagenomes</taxon>
        <taxon>ecological metagenomes</taxon>
    </lineage>
</organism>
<name>X1EMN5_9ZZZZ</name>
<dbReference type="GO" id="GO:0016881">
    <property type="term" value="F:acid-amino acid ligase activity"/>
    <property type="evidence" value="ECO:0007669"/>
    <property type="project" value="InterPro"/>
</dbReference>
<reference evidence="2" key="1">
    <citation type="journal article" date="2014" name="Front. Microbiol.">
        <title>High frequency of phylogenetically diverse reductive dehalogenase-homologous genes in deep subseafloor sedimentary metagenomes.</title>
        <authorList>
            <person name="Kawai M."/>
            <person name="Futagami T."/>
            <person name="Toyoda A."/>
            <person name="Takaki Y."/>
            <person name="Nishi S."/>
            <person name="Hori S."/>
            <person name="Arai W."/>
            <person name="Tsubouchi T."/>
            <person name="Morono Y."/>
            <person name="Uchiyama I."/>
            <person name="Ito T."/>
            <person name="Fujiyama A."/>
            <person name="Inagaki F."/>
            <person name="Takami H."/>
        </authorList>
    </citation>
    <scope>NUCLEOTIDE SEQUENCE</scope>
    <source>
        <strain evidence="2">Expedition CK06-06</strain>
    </source>
</reference>
<evidence type="ECO:0000313" key="2">
    <source>
        <dbReference type="EMBL" id="GAH34616.1"/>
    </source>
</evidence>
<proteinExistence type="predicted"/>
<accession>X1EMN5</accession>
<sequence length="44" mass="4821">MAALAEILLSRGAEITGSDVAEKFYTDRILQELGIAYKESFSGR</sequence>
<dbReference type="EMBL" id="BARU01010580">
    <property type="protein sequence ID" value="GAH34616.1"/>
    <property type="molecule type" value="Genomic_DNA"/>
</dbReference>
<comment type="caution">
    <text evidence="2">The sequence shown here is derived from an EMBL/GenBank/DDBJ whole genome shotgun (WGS) entry which is preliminary data.</text>
</comment>
<dbReference type="SUPFAM" id="SSF51984">
    <property type="entry name" value="MurCD N-terminal domain"/>
    <property type="match status" value="1"/>
</dbReference>
<dbReference type="Gene3D" id="3.40.50.720">
    <property type="entry name" value="NAD(P)-binding Rossmann-like Domain"/>
    <property type="match status" value="1"/>
</dbReference>
<feature type="domain" description="Mur ligase N-terminal catalytic" evidence="1">
    <location>
        <begin position="1"/>
        <end position="36"/>
    </location>
</feature>